<gene>
    <name evidence="9" type="ORF">GGQ59_000363</name>
</gene>
<dbReference type="RefSeq" id="WP_183815286.1">
    <property type="nucleotide sequence ID" value="NZ_JACHOB010000001.1"/>
</dbReference>
<evidence type="ECO:0000256" key="2">
    <source>
        <dbReference type="ARBA" id="ARBA00001946"/>
    </source>
</evidence>
<keyword evidence="4" id="KW-0378">Hydrolase</keyword>
<dbReference type="InterPro" id="IPR015797">
    <property type="entry name" value="NUDIX_hydrolase-like_dom_sf"/>
</dbReference>
<evidence type="ECO:0000256" key="7">
    <source>
        <dbReference type="SAM" id="MobiDB-lite"/>
    </source>
</evidence>
<dbReference type="CDD" id="cd03426">
    <property type="entry name" value="NUDIX_CoAse_Nudt7"/>
    <property type="match status" value="1"/>
</dbReference>
<dbReference type="Proteomes" id="UP000563524">
    <property type="component" value="Unassembled WGS sequence"/>
</dbReference>
<keyword evidence="10" id="KW-1185">Reference proteome</keyword>
<dbReference type="PANTHER" id="PTHR12992:SF11">
    <property type="entry name" value="MITOCHONDRIAL COENZYME A DIPHOSPHATASE NUDT8"/>
    <property type="match status" value="1"/>
</dbReference>
<dbReference type="SUPFAM" id="SSF55811">
    <property type="entry name" value="Nudix"/>
    <property type="match status" value="1"/>
</dbReference>
<dbReference type="GO" id="GO:0046872">
    <property type="term" value="F:metal ion binding"/>
    <property type="evidence" value="ECO:0007669"/>
    <property type="project" value="UniProtKB-KW"/>
</dbReference>
<evidence type="ECO:0000256" key="3">
    <source>
        <dbReference type="ARBA" id="ARBA00022723"/>
    </source>
</evidence>
<evidence type="ECO:0000256" key="6">
    <source>
        <dbReference type="ARBA" id="ARBA00023211"/>
    </source>
</evidence>
<evidence type="ECO:0000256" key="1">
    <source>
        <dbReference type="ARBA" id="ARBA00001936"/>
    </source>
</evidence>
<dbReference type="InterPro" id="IPR000086">
    <property type="entry name" value="NUDIX_hydrolase_dom"/>
</dbReference>
<dbReference type="AlphaFoldDB" id="A0A840I0R4"/>
<organism evidence="9 10">
    <name type="scientific">Parvularcula dongshanensis</name>
    <dbReference type="NCBI Taxonomy" id="1173995"/>
    <lineage>
        <taxon>Bacteria</taxon>
        <taxon>Pseudomonadati</taxon>
        <taxon>Pseudomonadota</taxon>
        <taxon>Alphaproteobacteria</taxon>
        <taxon>Parvularculales</taxon>
        <taxon>Parvularculaceae</taxon>
        <taxon>Parvularcula</taxon>
    </lineage>
</organism>
<evidence type="ECO:0000313" key="9">
    <source>
        <dbReference type="EMBL" id="MBB4657863.1"/>
    </source>
</evidence>
<feature type="region of interest" description="Disordered" evidence="7">
    <location>
        <begin position="75"/>
        <end position="95"/>
    </location>
</feature>
<comment type="caution">
    <text evidence="9">The sequence shown here is derived from an EMBL/GenBank/DDBJ whole genome shotgun (WGS) entry which is preliminary data.</text>
</comment>
<evidence type="ECO:0000313" key="10">
    <source>
        <dbReference type="Proteomes" id="UP000563524"/>
    </source>
</evidence>
<dbReference type="GO" id="GO:0010945">
    <property type="term" value="F:coenzyme A diphosphatase activity"/>
    <property type="evidence" value="ECO:0007669"/>
    <property type="project" value="InterPro"/>
</dbReference>
<name>A0A840I0R4_9PROT</name>
<evidence type="ECO:0000256" key="4">
    <source>
        <dbReference type="ARBA" id="ARBA00022801"/>
    </source>
</evidence>
<comment type="cofactor">
    <cofactor evidence="1">
        <name>Mn(2+)</name>
        <dbReference type="ChEBI" id="CHEBI:29035"/>
    </cofactor>
</comment>
<proteinExistence type="predicted"/>
<keyword evidence="5" id="KW-0460">Magnesium</keyword>
<comment type="cofactor">
    <cofactor evidence="2">
        <name>Mg(2+)</name>
        <dbReference type="ChEBI" id="CHEBI:18420"/>
    </cofactor>
</comment>
<dbReference type="Pfam" id="PF00293">
    <property type="entry name" value="NUDIX"/>
    <property type="match status" value="1"/>
</dbReference>
<dbReference type="InterPro" id="IPR045121">
    <property type="entry name" value="CoAse"/>
</dbReference>
<protein>
    <submittedName>
        <fullName evidence="9">8-oxo-dGTP pyrophosphatase MutT (NUDIX family)</fullName>
    </submittedName>
</protein>
<sequence length="216" mass="23462">MSAPDWRAALRAASGTKAGRAERRLFAELNPDLPLSPILEKKPARPRPASVLIPVIDRPAPTVLFTVRTPSMPSHAGQISFPGGGPKPEDDGPVGTALREAEEEVGIAPGHVEVLGTLGLHHGGLGYAVTPVIGLVHVDAELTLCPREVAEVFEVPLAHLTERRNHLIERRRFNGTEYDMFAVPYDDPDAARRHIWGLTAGILESFCRAFNDDPPR</sequence>
<dbReference type="EMBL" id="JACHOB010000001">
    <property type="protein sequence ID" value="MBB4657863.1"/>
    <property type="molecule type" value="Genomic_DNA"/>
</dbReference>
<evidence type="ECO:0000259" key="8">
    <source>
        <dbReference type="PROSITE" id="PS51462"/>
    </source>
</evidence>
<dbReference type="PANTHER" id="PTHR12992">
    <property type="entry name" value="NUDIX HYDROLASE"/>
    <property type="match status" value="1"/>
</dbReference>
<reference evidence="9 10" key="1">
    <citation type="submission" date="2020-08" db="EMBL/GenBank/DDBJ databases">
        <title>Genomic Encyclopedia of Type Strains, Phase IV (KMG-IV): sequencing the most valuable type-strain genomes for metagenomic binning, comparative biology and taxonomic classification.</title>
        <authorList>
            <person name="Goeker M."/>
        </authorList>
    </citation>
    <scope>NUCLEOTIDE SEQUENCE [LARGE SCALE GENOMIC DNA]</scope>
    <source>
        <strain evidence="9 10">DSM 102850</strain>
    </source>
</reference>
<dbReference type="Gene3D" id="3.90.79.10">
    <property type="entry name" value="Nucleoside Triphosphate Pyrophosphohydrolase"/>
    <property type="match status" value="1"/>
</dbReference>
<evidence type="ECO:0000256" key="5">
    <source>
        <dbReference type="ARBA" id="ARBA00022842"/>
    </source>
</evidence>
<dbReference type="PROSITE" id="PS51462">
    <property type="entry name" value="NUDIX"/>
    <property type="match status" value="1"/>
</dbReference>
<feature type="domain" description="Nudix hydrolase" evidence="8">
    <location>
        <begin position="46"/>
        <end position="181"/>
    </location>
</feature>
<dbReference type="NCBIfam" id="NF007980">
    <property type="entry name" value="PRK10707.1"/>
    <property type="match status" value="1"/>
</dbReference>
<keyword evidence="6" id="KW-0464">Manganese</keyword>
<accession>A0A840I0R4</accession>
<keyword evidence="3" id="KW-0479">Metal-binding</keyword>